<evidence type="ECO:0000256" key="8">
    <source>
        <dbReference type="ARBA" id="ARBA00022801"/>
    </source>
</evidence>
<dbReference type="FunFam" id="1.10.390.10:FF:000006">
    <property type="entry name" value="Puromycin-sensitive aminopeptidase"/>
    <property type="match status" value="1"/>
</dbReference>
<comment type="cofactor">
    <cofactor evidence="16 18">
        <name>Zn(2+)</name>
        <dbReference type="ChEBI" id="CHEBI:29105"/>
    </cofactor>
    <text evidence="16 18">Binds 1 zinc ion per subunit.</text>
</comment>
<gene>
    <name evidence="22" type="primary">ERAP1</name>
    <name evidence="22" type="ORF">Anas_08398</name>
</gene>
<feature type="binding site" evidence="16">
    <location>
        <position position="396"/>
    </location>
    <ligand>
        <name>Zn(2+)</name>
        <dbReference type="ChEBI" id="CHEBI:29105"/>
        <note>catalytic</note>
    </ligand>
</feature>
<evidence type="ECO:0000259" key="19">
    <source>
        <dbReference type="Pfam" id="PF01433"/>
    </source>
</evidence>
<dbReference type="InterPro" id="IPR042097">
    <property type="entry name" value="Aminopeptidase_N-like_N_sf"/>
</dbReference>
<keyword evidence="11" id="KW-1133">Transmembrane helix</keyword>
<dbReference type="GO" id="GO:0005615">
    <property type="term" value="C:extracellular space"/>
    <property type="evidence" value="ECO:0007669"/>
    <property type="project" value="TreeGrafter"/>
</dbReference>
<evidence type="ECO:0000256" key="4">
    <source>
        <dbReference type="ARBA" id="ARBA00022438"/>
    </source>
</evidence>
<dbReference type="InterPro" id="IPR027268">
    <property type="entry name" value="Peptidase_M4/M1_CTD_sf"/>
</dbReference>
<feature type="non-terminal residue" evidence="22">
    <location>
        <position position="1"/>
    </location>
</feature>
<name>A0A5N5TF15_9CRUS</name>
<feature type="domain" description="Aminopeptidase N-like N-terminal" evidence="21">
    <location>
        <begin position="99"/>
        <end position="285"/>
    </location>
</feature>
<evidence type="ECO:0000256" key="16">
    <source>
        <dbReference type="PIRSR" id="PIRSR634016-3"/>
    </source>
</evidence>
<sequence>GSPHESGFLVNKRAIYEPGSVMVCSQKRACCAVSCGFLAIIAVAVIVAFTKPGCPEARYTGEPIGGYGGGRKVIYVKPLLATNGEVFPWKDIKLPPYVHPLYYSLYLHPNFTSNFVRGNVTIMITAVEETQFIVLHSRGLNISHYTLEDKYKQRIDILKFLLCLEHQQIYLGLSRILHRGSNYTINLIYETIFKEHLDGFYMSSYKDEYGNLRYIGSTHFEPTSARSAFPCFDEPHMKARFQLEIVRDESQLSLFNMPIRSSAPIPNSYLVVDEFEETVEMSTYLVAFVICDFVNVTDYMENGVRVSIWAPYTMISQADYALQVSMKIIEYYEDFFGVTYPLPKQDLIAIPNFAAGAMENWGLITYRDTSLMVDSEHTSSRAQQQVTMVIAHELAHQWFGNLVTMSWWQDLWLNEGFASYMENMGTSIAETSWAMSEQFIIEKVQPALALDGLMTSHPVSLPVHDPADIESIFDAISYKKGASIISMLEVCVGKPVLQSGLRYYLNQHRYSNAGTDDLWEALTQAAYEAQTPLNVKFQANQSDPNSPLNSTIGYRWHVPLTFISSENPVNVTTVWMNVTNIEFNIPKDLTWIKFNVGHRGIYRVNYDGAGWEMLTNLLLNDPLRISAADRASILDDVFTLVRAGRIKAKVALDLSQYLKNETAYAPWRTASTHLMDWVELLFSHPSHSLMISYVHSLVRPHYRRLGWEDTGTHLEKLLRSELLMLAVDALDTEAIKISRDMFLGWRYRNETIPPNFRHVVYSTGVRHGMEDDWWFCWRVYNSSTVPSEKKLLLRALAQTRDYWVIQQYLENTLDGIKIRSQDMLTVLAEVEEFFRDKDVGSGTRSLQQALEIIRLNIQWLEFNLEDATTWLEKQEFFKEKLHISIFDYFDNI</sequence>
<dbReference type="GO" id="GO:0005737">
    <property type="term" value="C:cytoplasm"/>
    <property type="evidence" value="ECO:0007669"/>
    <property type="project" value="TreeGrafter"/>
</dbReference>
<keyword evidence="23" id="KW-1185">Reference proteome</keyword>
<evidence type="ECO:0000256" key="17">
    <source>
        <dbReference type="PIRSR" id="PIRSR634016-4"/>
    </source>
</evidence>
<dbReference type="Gene3D" id="1.25.50.20">
    <property type="match status" value="2"/>
</dbReference>
<dbReference type="InterPro" id="IPR024571">
    <property type="entry name" value="ERAP1-like_C_dom"/>
</dbReference>
<dbReference type="InterPro" id="IPR014782">
    <property type="entry name" value="Peptidase_M1_dom"/>
</dbReference>
<evidence type="ECO:0000256" key="7">
    <source>
        <dbReference type="ARBA" id="ARBA00022723"/>
    </source>
</evidence>
<keyword evidence="5 18" id="KW-0645">Protease</keyword>
<feature type="site" description="Transition state stabilizer" evidence="17">
    <location>
        <position position="478"/>
    </location>
</feature>
<evidence type="ECO:0000256" key="1">
    <source>
        <dbReference type="ARBA" id="ARBA00004606"/>
    </source>
</evidence>
<evidence type="ECO:0000256" key="18">
    <source>
        <dbReference type="RuleBase" id="RU364040"/>
    </source>
</evidence>
<evidence type="ECO:0000256" key="10">
    <source>
        <dbReference type="ARBA" id="ARBA00022968"/>
    </source>
</evidence>
<keyword evidence="14" id="KW-0325">Glycoprotein</keyword>
<dbReference type="InterPro" id="IPR034016">
    <property type="entry name" value="M1_APN-typ"/>
</dbReference>
<evidence type="ECO:0000313" key="22">
    <source>
        <dbReference type="EMBL" id="KAB7505266.1"/>
    </source>
</evidence>
<feature type="domain" description="Peptidase M1 membrane alanine aminopeptidase" evidence="19">
    <location>
        <begin position="320"/>
        <end position="526"/>
    </location>
</feature>
<dbReference type="SUPFAM" id="SSF55486">
    <property type="entry name" value="Metalloproteases ('zincins'), catalytic domain"/>
    <property type="match status" value="1"/>
</dbReference>
<feature type="binding site" evidence="16">
    <location>
        <position position="392"/>
    </location>
    <ligand>
        <name>Zn(2+)</name>
        <dbReference type="ChEBI" id="CHEBI:29105"/>
        <note>catalytic</note>
    </ligand>
</feature>
<keyword evidence="13" id="KW-0472">Membrane</keyword>
<evidence type="ECO:0000256" key="6">
    <source>
        <dbReference type="ARBA" id="ARBA00022692"/>
    </source>
</evidence>
<dbReference type="Pfam" id="PF17900">
    <property type="entry name" value="Peptidase_M1_N"/>
    <property type="match status" value="1"/>
</dbReference>
<comment type="subcellular location">
    <subcellularLocation>
        <location evidence="2">Cell membrane</location>
        <topology evidence="2">Lipid-anchor</topology>
        <topology evidence="2">GPI-anchor</topology>
    </subcellularLocation>
    <subcellularLocation>
        <location evidence="1">Membrane</location>
        <topology evidence="1">Single-pass type II membrane protein</topology>
    </subcellularLocation>
</comment>
<proteinExistence type="inferred from homology"/>
<feature type="active site" description="Proton acceptor" evidence="15">
    <location>
        <position position="393"/>
    </location>
</feature>
<keyword evidence="8 18" id="KW-0378">Hydrolase</keyword>
<evidence type="ECO:0000256" key="5">
    <source>
        <dbReference type="ARBA" id="ARBA00022670"/>
    </source>
</evidence>
<evidence type="ECO:0000259" key="20">
    <source>
        <dbReference type="Pfam" id="PF11838"/>
    </source>
</evidence>
<evidence type="ECO:0000259" key="21">
    <source>
        <dbReference type="Pfam" id="PF17900"/>
    </source>
</evidence>
<dbReference type="Gene3D" id="1.10.390.10">
    <property type="entry name" value="Neutral Protease Domain 2"/>
    <property type="match status" value="1"/>
</dbReference>
<reference evidence="22 23" key="1">
    <citation type="journal article" date="2019" name="PLoS Biol.">
        <title>Sex chromosomes control vertical transmission of feminizing Wolbachia symbionts in an isopod.</title>
        <authorList>
            <person name="Becking T."/>
            <person name="Chebbi M.A."/>
            <person name="Giraud I."/>
            <person name="Moumen B."/>
            <person name="Laverre T."/>
            <person name="Caubet Y."/>
            <person name="Peccoud J."/>
            <person name="Gilbert C."/>
            <person name="Cordaux R."/>
        </authorList>
    </citation>
    <scope>NUCLEOTIDE SEQUENCE [LARGE SCALE GENOMIC DNA]</scope>
    <source>
        <strain evidence="22">ANa2</strain>
        <tissue evidence="22">Whole body excluding digestive tract and cuticle</tissue>
    </source>
</reference>
<keyword evidence="10" id="KW-0735">Signal-anchor</keyword>
<dbReference type="GO" id="GO:0070006">
    <property type="term" value="F:metalloaminopeptidase activity"/>
    <property type="evidence" value="ECO:0007669"/>
    <property type="project" value="TreeGrafter"/>
</dbReference>
<dbReference type="Proteomes" id="UP000326759">
    <property type="component" value="Unassembled WGS sequence"/>
</dbReference>
<comment type="caution">
    <text evidence="22">The sequence shown here is derived from an EMBL/GenBank/DDBJ whole genome shotgun (WGS) entry which is preliminary data.</text>
</comment>
<dbReference type="FunFam" id="2.60.40.1730:FF:000001">
    <property type="entry name" value="Leucyl-cystinyl aminopeptidase"/>
    <property type="match status" value="1"/>
</dbReference>
<dbReference type="CDD" id="cd09601">
    <property type="entry name" value="M1_APN-Q_like"/>
    <property type="match status" value="1"/>
</dbReference>
<keyword evidence="12 18" id="KW-0482">Metalloprotease</keyword>
<evidence type="ECO:0000256" key="15">
    <source>
        <dbReference type="PIRSR" id="PIRSR634016-1"/>
    </source>
</evidence>
<organism evidence="22 23">
    <name type="scientific">Armadillidium nasatum</name>
    <dbReference type="NCBI Taxonomy" id="96803"/>
    <lineage>
        <taxon>Eukaryota</taxon>
        <taxon>Metazoa</taxon>
        <taxon>Ecdysozoa</taxon>
        <taxon>Arthropoda</taxon>
        <taxon>Crustacea</taxon>
        <taxon>Multicrustacea</taxon>
        <taxon>Malacostraca</taxon>
        <taxon>Eumalacostraca</taxon>
        <taxon>Peracarida</taxon>
        <taxon>Isopoda</taxon>
        <taxon>Oniscidea</taxon>
        <taxon>Crinocheta</taxon>
        <taxon>Armadillidiidae</taxon>
        <taxon>Armadillidium</taxon>
    </lineage>
</organism>
<dbReference type="GO" id="GO:0042277">
    <property type="term" value="F:peptide binding"/>
    <property type="evidence" value="ECO:0007669"/>
    <property type="project" value="TreeGrafter"/>
</dbReference>
<evidence type="ECO:0000256" key="12">
    <source>
        <dbReference type="ARBA" id="ARBA00023049"/>
    </source>
</evidence>
<keyword evidence="6" id="KW-0812">Transmembrane</keyword>
<feature type="domain" description="ERAP1-like C-terminal" evidence="20">
    <location>
        <begin position="591"/>
        <end position="829"/>
    </location>
</feature>
<keyword evidence="9 16" id="KW-0862">Zinc</keyword>
<protein>
    <recommendedName>
        <fullName evidence="18">Aminopeptidase</fullName>
        <ecNumber evidence="18">3.4.11.-</ecNumber>
    </recommendedName>
</protein>
<dbReference type="Pfam" id="PF11838">
    <property type="entry name" value="ERAP1_C"/>
    <property type="match status" value="1"/>
</dbReference>
<dbReference type="GO" id="GO:0008270">
    <property type="term" value="F:zinc ion binding"/>
    <property type="evidence" value="ECO:0007669"/>
    <property type="project" value="UniProtKB-UniRule"/>
</dbReference>
<evidence type="ECO:0000256" key="3">
    <source>
        <dbReference type="ARBA" id="ARBA00010136"/>
    </source>
</evidence>
<dbReference type="Pfam" id="PF01433">
    <property type="entry name" value="Peptidase_M1"/>
    <property type="match status" value="1"/>
</dbReference>
<dbReference type="InterPro" id="IPR045357">
    <property type="entry name" value="Aminopeptidase_N-like_N"/>
</dbReference>
<dbReference type="EC" id="3.4.11.-" evidence="18"/>
<dbReference type="EMBL" id="SEYY01001506">
    <property type="protein sequence ID" value="KAB7505266.1"/>
    <property type="molecule type" value="Genomic_DNA"/>
</dbReference>
<dbReference type="SUPFAM" id="SSF63737">
    <property type="entry name" value="Leukotriene A4 hydrolase N-terminal domain"/>
    <property type="match status" value="1"/>
</dbReference>
<keyword evidence="4 18" id="KW-0031">Aminopeptidase</keyword>
<evidence type="ECO:0000256" key="11">
    <source>
        <dbReference type="ARBA" id="ARBA00022989"/>
    </source>
</evidence>
<keyword evidence="7 16" id="KW-0479">Metal-binding</keyword>
<evidence type="ECO:0000256" key="2">
    <source>
        <dbReference type="ARBA" id="ARBA00004609"/>
    </source>
</evidence>
<evidence type="ECO:0000313" key="23">
    <source>
        <dbReference type="Proteomes" id="UP000326759"/>
    </source>
</evidence>
<dbReference type="OrthoDB" id="510539at2759"/>
<dbReference type="PRINTS" id="PR00756">
    <property type="entry name" value="ALADIPTASE"/>
</dbReference>
<evidence type="ECO:0000256" key="14">
    <source>
        <dbReference type="ARBA" id="ARBA00023180"/>
    </source>
</evidence>
<comment type="similarity">
    <text evidence="3 18">Belongs to the peptidase M1 family.</text>
</comment>
<dbReference type="Gene3D" id="2.60.40.1730">
    <property type="entry name" value="tricorn interacting facor f3 domain"/>
    <property type="match status" value="1"/>
</dbReference>
<dbReference type="GO" id="GO:0043171">
    <property type="term" value="P:peptide catabolic process"/>
    <property type="evidence" value="ECO:0007669"/>
    <property type="project" value="TreeGrafter"/>
</dbReference>
<accession>A0A5N5TF15</accession>
<dbReference type="InterPro" id="IPR050344">
    <property type="entry name" value="Peptidase_M1_aminopeptidases"/>
</dbReference>
<dbReference type="GO" id="GO:0005886">
    <property type="term" value="C:plasma membrane"/>
    <property type="evidence" value="ECO:0007669"/>
    <property type="project" value="UniProtKB-SubCell"/>
</dbReference>
<evidence type="ECO:0000256" key="13">
    <source>
        <dbReference type="ARBA" id="ARBA00023136"/>
    </source>
</evidence>
<dbReference type="InterPro" id="IPR001930">
    <property type="entry name" value="Peptidase_M1"/>
</dbReference>
<dbReference type="AlphaFoldDB" id="A0A5N5TF15"/>
<dbReference type="PANTHER" id="PTHR11533">
    <property type="entry name" value="PROTEASE M1 ZINC METALLOPROTEASE"/>
    <property type="match status" value="1"/>
</dbReference>
<feature type="binding site" evidence="16">
    <location>
        <position position="415"/>
    </location>
    <ligand>
        <name>Zn(2+)</name>
        <dbReference type="ChEBI" id="CHEBI:29105"/>
        <note>catalytic</note>
    </ligand>
</feature>
<dbReference type="PANTHER" id="PTHR11533:SF299">
    <property type="entry name" value="AMINOPEPTIDASE"/>
    <property type="match status" value="1"/>
</dbReference>
<evidence type="ECO:0000256" key="9">
    <source>
        <dbReference type="ARBA" id="ARBA00022833"/>
    </source>
</evidence>
<dbReference type="GO" id="GO:0006508">
    <property type="term" value="P:proteolysis"/>
    <property type="evidence" value="ECO:0007669"/>
    <property type="project" value="UniProtKB-KW"/>
</dbReference>